<keyword evidence="3" id="KW-1185">Reference proteome</keyword>
<reference key="2">
    <citation type="submission" date="2011-04" db="EMBL/GenBank/DDBJ databases">
        <title>Complete sequence of chromosome of Haliscomenobacter hydrossis DSM 1100.</title>
        <authorList>
            <consortium name="US DOE Joint Genome Institute (JGI-PGF)"/>
            <person name="Lucas S."/>
            <person name="Han J."/>
            <person name="Lapidus A."/>
            <person name="Bruce D."/>
            <person name="Goodwin L."/>
            <person name="Pitluck S."/>
            <person name="Peters L."/>
            <person name="Kyrpides N."/>
            <person name="Mavromatis K."/>
            <person name="Ivanova N."/>
            <person name="Ovchinnikova G."/>
            <person name="Pagani I."/>
            <person name="Daligault H."/>
            <person name="Detter J.C."/>
            <person name="Han C."/>
            <person name="Land M."/>
            <person name="Hauser L."/>
            <person name="Markowitz V."/>
            <person name="Cheng J.-F."/>
            <person name="Hugenholtz P."/>
            <person name="Woyke T."/>
            <person name="Wu D."/>
            <person name="Verbarg S."/>
            <person name="Frueling A."/>
            <person name="Brambilla E."/>
            <person name="Klenk H.-P."/>
            <person name="Eisen J.A."/>
        </authorList>
    </citation>
    <scope>NUCLEOTIDE SEQUENCE</scope>
    <source>
        <strain>DSM 1100</strain>
    </source>
</reference>
<dbReference type="KEGG" id="hhy:Halhy_3974"/>
<dbReference type="HOGENOM" id="CLU_166907_1_0_10"/>
<dbReference type="STRING" id="760192.Halhy_3974"/>
<sequence length="115" mass="13255">MHLKLLVIRTSSPDQLAQFYTYLGLEFEYHQHGSGPFHYACTIDGMVLEIYPLAKGQPATDPYLRLGFAVDDFETLIYKLEQLNVKFISTPAQTDFGWMCVVQDPDGRKIEMYKK</sequence>
<gene>
    <name evidence="2" type="ordered locus">Halhy_3974</name>
</gene>
<dbReference type="AlphaFoldDB" id="F4L4F3"/>
<dbReference type="PROSITE" id="PS51819">
    <property type="entry name" value="VOC"/>
    <property type="match status" value="1"/>
</dbReference>
<evidence type="ECO:0000313" key="3">
    <source>
        <dbReference type="Proteomes" id="UP000008461"/>
    </source>
</evidence>
<dbReference type="InterPro" id="IPR029068">
    <property type="entry name" value="Glyas_Bleomycin-R_OHBP_Dase"/>
</dbReference>
<dbReference type="Proteomes" id="UP000008461">
    <property type="component" value="Chromosome"/>
</dbReference>
<dbReference type="OrthoDB" id="5186830at2"/>
<protein>
    <submittedName>
        <fullName evidence="2">Glyoxalase/bleomycin resistance protein/dioxygenase</fullName>
    </submittedName>
</protein>
<dbReference type="Pfam" id="PF00903">
    <property type="entry name" value="Glyoxalase"/>
    <property type="match status" value="1"/>
</dbReference>
<evidence type="ECO:0000313" key="2">
    <source>
        <dbReference type="EMBL" id="AEE51822.1"/>
    </source>
</evidence>
<dbReference type="Gene3D" id="3.10.180.10">
    <property type="entry name" value="2,3-Dihydroxybiphenyl 1,2-Dioxygenase, domain 1"/>
    <property type="match status" value="1"/>
</dbReference>
<dbReference type="InterPro" id="IPR037523">
    <property type="entry name" value="VOC_core"/>
</dbReference>
<dbReference type="eggNOG" id="COG0346">
    <property type="taxonomic scope" value="Bacteria"/>
</dbReference>
<feature type="domain" description="VOC" evidence="1">
    <location>
        <begin position="2"/>
        <end position="115"/>
    </location>
</feature>
<dbReference type="InterPro" id="IPR004360">
    <property type="entry name" value="Glyas_Fos-R_dOase_dom"/>
</dbReference>
<name>F4L4F3_HALH1</name>
<accession>F4L4F3</accession>
<reference evidence="2 3" key="1">
    <citation type="journal article" date="2011" name="Stand. Genomic Sci.">
        <title>Complete genome sequence of Haliscomenobacter hydrossis type strain (O).</title>
        <authorList>
            <consortium name="US DOE Joint Genome Institute (JGI-PGF)"/>
            <person name="Daligault H."/>
            <person name="Lapidus A."/>
            <person name="Zeytun A."/>
            <person name="Nolan M."/>
            <person name="Lucas S."/>
            <person name="Del Rio T.G."/>
            <person name="Tice H."/>
            <person name="Cheng J.F."/>
            <person name="Tapia R."/>
            <person name="Han C."/>
            <person name="Goodwin L."/>
            <person name="Pitluck S."/>
            <person name="Liolios K."/>
            <person name="Pagani I."/>
            <person name="Ivanova N."/>
            <person name="Huntemann M."/>
            <person name="Mavromatis K."/>
            <person name="Mikhailova N."/>
            <person name="Pati A."/>
            <person name="Chen A."/>
            <person name="Palaniappan K."/>
            <person name="Land M."/>
            <person name="Hauser L."/>
            <person name="Brambilla E.M."/>
            <person name="Rohde M."/>
            <person name="Verbarg S."/>
            <person name="Goker M."/>
            <person name="Bristow J."/>
            <person name="Eisen J.A."/>
            <person name="Markowitz V."/>
            <person name="Hugenholtz P."/>
            <person name="Kyrpides N.C."/>
            <person name="Klenk H.P."/>
            <person name="Woyke T."/>
        </authorList>
    </citation>
    <scope>NUCLEOTIDE SEQUENCE [LARGE SCALE GENOMIC DNA]</scope>
    <source>
        <strain evidence="3">ATCC 27775 / DSM 1100 / LMG 10767 / O</strain>
    </source>
</reference>
<dbReference type="EMBL" id="CP002691">
    <property type="protein sequence ID" value="AEE51822.1"/>
    <property type="molecule type" value="Genomic_DNA"/>
</dbReference>
<dbReference type="SUPFAM" id="SSF54593">
    <property type="entry name" value="Glyoxalase/Bleomycin resistance protein/Dihydroxybiphenyl dioxygenase"/>
    <property type="match status" value="1"/>
</dbReference>
<organism evidence="2 3">
    <name type="scientific">Haliscomenobacter hydrossis (strain ATCC 27775 / DSM 1100 / LMG 10767 / O)</name>
    <dbReference type="NCBI Taxonomy" id="760192"/>
    <lineage>
        <taxon>Bacteria</taxon>
        <taxon>Pseudomonadati</taxon>
        <taxon>Bacteroidota</taxon>
        <taxon>Saprospiria</taxon>
        <taxon>Saprospirales</taxon>
        <taxon>Haliscomenobacteraceae</taxon>
        <taxon>Haliscomenobacter</taxon>
    </lineage>
</organism>
<proteinExistence type="predicted"/>
<dbReference type="RefSeq" id="WP_013766360.1">
    <property type="nucleotide sequence ID" value="NC_015510.1"/>
</dbReference>
<evidence type="ECO:0000259" key="1">
    <source>
        <dbReference type="PROSITE" id="PS51819"/>
    </source>
</evidence>